<feature type="transmembrane region" description="Helical" evidence="5">
    <location>
        <begin position="127"/>
        <end position="147"/>
    </location>
</feature>
<evidence type="ECO:0000256" key="1">
    <source>
        <dbReference type="ARBA" id="ARBA00009990"/>
    </source>
</evidence>
<keyword evidence="7" id="KW-1185">Reference proteome</keyword>
<evidence type="ECO:0000256" key="3">
    <source>
        <dbReference type="ARBA" id="ARBA00022927"/>
    </source>
</evidence>
<keyword evidence="5" id="KW-1133">Transmembrane helix</keyword>
<evidence type="ECO:0008006" key="8">
    <source>
        <dbReference type="Google" id="ProtNLM"/>
    </source>
</evidence>
<gene>
    <name evidence="6" type="ORF">E4N76_00705</name>
</gene>
<dbReference type="RefSeq" id="WP_255805699.1">
    <property type="nucleotide sequence ID" value="NZ_CP038802.1"/>
</dbReference>
<evidence type="ECO:0000313" key="6">
    <source>
        <dbReference type="EMBL" id="UTY27668.1"/>
    </source>
</evidence>
<accession>A0ABY5HQA3</accession>
<dbReference type="Pfam" id="PF02556">
    <property type="entry name" value="SecB"/>
    <property type="match status" value="1"/>
</dbReference>
<keyword evidence="4" id="KW-0811">Translocation</keyword>
<comment type="similarity">
    <text evidence="1">Belongs to the SecB family.</text>
</comment>
<keyword evidence="3" id="KW-0653">Protein transport</keyword>
<reference evidence="6" key="1">
    <citation type="submission" date="2019-04" db="EMBL/GenBank/DDBJ databases">
        <title>Whole genome sequencing of oral phylogroup 2 treponemes.</title>
        <authorList>
            <person name="Chan Y."/>
            <person name="Zeng H.H."/>
            <person name="Yu X.L."/>
            <person name="Leung W.K."/>
            <person name="Watt R.M."/>
        </authorList>
    </citation>
    <scope>NUCLEOTIDE SEQUENCE</scope>
    <source>
        <strain evidence="6">OMZ 847</strain>
    </source>
</reference>
<proteinExistence type="inferred from homology"/>
<dbReference type="Gene3D" id="3.10.420.10">
    <property type="entry name" value="SecB-like"/>
    <property type="match status" value="1"/>
</dbReference>
<dbReference type="SUPFAM" id="SSF54611">
    <property type="entry name" value="SecB-like"/>
    <property type="match status" value="1"/>
</dbReference>
<name>A0ABY5HQA3_9SPIR</name>
<keyword evidence="5" id="KW-0472">Membrane</keyword>
<dbReference type="EMBL" id="CP038802">
    <property type="protein sequence ID" value="UTY27668.1"/>
    <property type="molecule type" value="Genomic_DNA"/>
</dbReference>
<evidence type="ECO:0000256" key="5">
    <source>
        <dbReference type="SAM" id="Phobius"/>
    </source>
</evidence>
<protein>
    <recommendedName>
        <fullName evidence="8">Preprotein translocase subunit SecB</fullName>
    </recommendedName>
</protein>
<evidence type="ECO:0000256" key="2">
    <source>
        <dbReference type="ARBA" id="ARBA00022448"/>
    </source>
</evidence>
<keyword evidence="5" id="KW-0812">Transmembrane</keyword>
<sequence>MQDNENKSSIKSDFQFLAYKIDRINFSLEPIANAVIYKQTADAKVEIGFAVRDIGRVTNNEKKQYMCGLDTQLKLYDNNKLIATGVFGIEGLFLVDGHFKDSQENQIVKFQFPTILFPYLRSAITNILASAGFGSIVFPLINVYNLVENQDKKNKINIIDLREAIP</sequence>
<evidence type="ECO:0000313" key="7">
    <source>
        <dbReference type="Proteomes" id="UP001059401"/>
    </source>
</evidence>
<dbReference type="InterPro" id="IPR003708">
    <property type="entry name" value="SecB"/>
</dbReference>
<dbReference type="Proteomes" id="UP001059401">
    <property type="component" value="Chromosome"/>
</dbReference>
<evidence type="ECO:0000256" key="4">
    <source>
        <dbReference type="ARBA" id="ARBA00023010"/>
    </source>
</evidence>
<organism evidence="6 7">
    <name type="scientific">Treponema putidum</name>
    <dbReference type="NCBI Taxonomy" id="221027"/>
    <lineage>
        <taxon>Bacteria</taxon>
        <taxon>Pseudomonadati</taxon>
        <taxon>Spirochaetota</taxon>
        <taxon>Spirochaetia</taxon>
        <taxon>Spirochaetales</taxon>
        <taxon>Treponemataceae</taxon>
        <taxon>Treponema</taxon>
    </lineage>
</organism>
<dbReference type="InterPro" id="IPR035958">
    <property type="entry name" value="SecB-like_sf"/>
</dbReference>
<keyword evidence="2" id="KW-0813">Transport</keyword>